<evidence type="ECO:0000313" key="1">
    <source>
        <dbReference type="EMBL" id="BCJ91427.1"/>
    </source>
</evidence>
<accession>A0A6S6QU13</accession>
<dbReference type="PANTHER" id="PTHR28055:SF1">
    <property type="entry name" value="ALTERED INHERITANCE OF MITOCHONDRIA PROTEIN 41, MITOCHONDRIAL"/>
    <property type="match status" value="1"/>
</dbReference>
<dbReference type="GO" id="GO:0016884">
    <property type="term" value="F:carbon-nitrogen ligase activity, with glutamine as amido-N-donor"/>
    <property type="evidence" value="ECO:0007669"/>
    <property type="project" value="InterPro"/>
</dbReference>
<dbReference type="RefSeq" id="WP_222875073.1">
    <property type="nucleotide sequence ID" value="NZ_AP023361.1"/>
</dbReference>
<dbReference type="GO" id="GO:0016740">
    <property type="term" value="F:transferase activity"/>
    <property type="evidence" value="ECO:0007669"/>
    <property type="project" value="UniProtKB-KW"/>
</dbReference>
<name>A0A6S6QU13_9HYPH</name>
<dbReference type="InterPro" id="IPR023168">
    <property type="entry name" value="GatB_Yqey_C_2"/>
</dbReference>
<keyword evidence="1" id="KW-0808">Transferase</keyword>
<dbReference type="EMBL" id="AP023361">
    <property type="protein sequence ID" value="BCJ91427.1"/>
    <property type="molecule type" value="Genomic_DNA"/>
</dbReference>
<evidence type="ECO:0000313" key="2">
    <source>
        <dbReference type="Proteomes" id="UP000515317"/>
    </source>
</evidence>
<dbReference type="Proteomes" id="UP000515317">
    <property type="component" value="Chromosome"/>
</dbReference>
<gene>
    <name evidence="1" type="ORF">IZ6_21620</name>
</gene>
<dbReference type="KEGG" id="tso:IZ6_21620"/>
<dbReference type="Gene3D" id="1.10.10.410">
    <property type="match status" value="1"/>
</dbReference>
<keyword evidence="2" id="KW-1185">Reference proteome</keyword>
<reference evidence="1 2" key="1">
    <citation type="submission" date="2020-08" db="EMBL/GenBank/DDBJ databases">
        <title>Genome sequence of Rhizobiales bacterium strain IZ6.</title>
        <authorList>
            <person name="Nakai R."/>
            <person name="Naganuma T."/>
        </authorList>
    </citation>
    <scope>NUCLEOTIDE SEQUENCE [LARGE SCALE GENOMIC DNA]</scope>
    <source>
        <strain evidence="1 2">IZ6</strain>
    </source>
</reference>
<dbReference type="Pfam" id="PF09424">
    <property type="entry name" value="YqeY"/>
    <property type="match status" value="1"/>
</dbReference>
<dbReference type="AlphaFoldDB" id="A0A6S6QU13"/>
<protein>
    <submittedName>
        <fullName evidence="1">Aspartyl-tRNA amidotransferase subunit B</fullName>
    </submittedName>
</protein>
<dbReference type="InterPro" id="IPR003789">
    <property type="entry name" value="Asn/Gln_tRNA_amidoTrase-B-like"/>
</dbReference>
<dbReference type="InterPro" id="IPR042184">
    <property type="entry name" value="YqeY/Aim41_N"/>
</dbReference>
<proteinExistence type="predicted"/>
<dbReference type="Gene3D" id="1.10.1510.10">
    <property type="entry name" value="Uncharacterised protein YqeY/AIM41 PF09424, N-terminal domain"/>
    <property type="match status" value="1"/>
</dbReference>
<sequence>MSALREQINNDLKEAMKAGQKCRLATLRLINAAIKDRDIEARGQGKEPLSEDELLQLFQKMIKQRQESAKIYAENGRAELAAQENEEIQHISGFMPKQMDEAETKAAIEGVVKELGAAGLKDMGRVMGELKARYAGKMDFGKANGVVKAVLS</sequence>
<dbReference type="SUPFAM" id="SSF89095">
    <property type="entry name" value="GatB/YqeY motif"/>
    <property type="match status" value="1"/>
</dbReference>
<dbReference type="PANTHER" id="PTHR28055">
    <property type="entry name" value="ALTERED INHERITANCE OF MITOCHONDRIA PROTEIN 41, MITOCHONDRIAL"/>
    <property type="match status" value="1"/>
</dbReference>
<organism evidence="1 2">
    <name type="scientific">Terrihabitans soli</name>
    <dbReference type="NCBI Taxonomy" id="708113"/>
    <lineage>
        <taxon>Bacteria</taxon>
        <taxon>Pseudomonadati</taxon>
        <taxon>Pseudomonadota</taxon>
        <taxon>Alphaproteobacteria</taxon>
        <taxon>Hyphomicrobiales</taxon>
        <taxon>Terrihabitans</taxon>
    </lineage>
</organism>
<dbReference type="InterPro" id="IPR019004">
    <property type="entry name" value="YqeY/Aim41"/>
</dbReference>